<dbReference type="Pfam" id="PF07661">
    <property type="entry name" value="MORN_2"/>
    <property type="match status" value="2"/>
</dbReference>
<proteinExistence type="predicted"/>
<gene>
    <name evidence="2" type="ORF">ESV85_17680</name>
</gene>
<comment type="caution">
    <text evidence="2">The sequence shown here is derived from an EMBL/GenBank/DDBJ whole genome shotgun (WGS) entry which is preliminary data.</text>
</comment>
<reference evidence="2 3" key="1">
    <citation type="submission" date="2019-08" db="EMBL/GenBank/DDBJ databases">
        <title>Genomes sequence of Algoriphagus aquimarinus ACAM450.</title>
        <authorList>
            <person name="Bowman J.P."/>
        </authorList>
    </citation>
    <scope>NUCLEOTIDE SEQUENCE [LARGE SCALE GENOMIC DNA]</scope>
    <source>
        <strain evidence="2 3">ACAM 450</strain>
    </source>
</reference>
<protein>
    <submittedName>
        <fullName evidence="2">Toxin-antitoxin system YwqK family antitoxin</fullName>
    </submittedName>
</protein>
<dbReference type="Gene3D" id="2.20.110.10">
    <property type="entry name" value="Histone H3 K4-specific methyltransferase SET7/9 N-terminal domain"/>
    <property type="match status" value="2"/>
</dbReference>
<dbReference type="SUPFAM" id="SSF82185">
    <property type="entry name" value="Histone H3 K4-specific methyltransferase SET7/9 N-terminal domain"/>
    <property type="match status" value="2"/>
</dbReference>
<dbReference type="Gene3D" id="3.90.930.1">
    <property type="match status" value="1"/>
</dbReference>
<name>A0A5C7AD16_9BACT</name>
<dbReference type="AlphaFoldDB" id="A0A5C7AD16"/>
<sequence length="419" mass="48443">MLAIVFSILFSLFLQFETEQHYYYFGSSNLIGVGNLDQGKKWGEWKVYSKINPETTDNSIFDEADPKVFDKQFNQEFPMFIINFSDDLPNGIFQENYPGGSIKSLAFFEDGELMNGYKEFYENGEKKSTGQLDKGKRVGDWQEYFESGQIKSSIAYVEGIVEGNALYYYPDGLLEFKMSYAQGEPNGLYEAYFPDGEIKEKGIFKNGNPEGEWLSKNSDRKIEIQGSFQEGVRSGEWLEQVDIIPEYFRKGNYTKGMKEGEWFVLDSNGEILQSEKYQNGNLVSVIEIRHAEKLKRPEIVNNGKGQRIYINKDGFIQAKGKITKGQRVRKWFFYYPNSNNLVSTGRFEDSEKRGVWDFYSFEGELIDQIEYRPEYIPSDESTTIPSQSNFNPYKTNPNDSALGSAQKEFHPLNFKNRVH</sequence>
<accession>A0A5C7AD16</accession>
<evidence type="ECO:0000256" key="1">
    <source>
        <dbReference type="SAM" id="MobiDB-lite"/>
    </source>
</evidence>
<dbReference type="Proteomes" id="UP000321935">
    <property type="component" value="Unassembled WGS sequence"/>
</dbReference>
<organism evidence="2 3">
    <name type="scientific">Algoriphagus aquimarinus</name>
    <dbReference type="NCBI Taxonomy" id="237018"/>
    <lineage>
        <taxon>Bacteria</taxon>
        <taxon>Pseudomonadati</taxon>
        <taxon>Bacteroidota</taxon>
        <taxon>Cytophagia</taxon>
        <taxon>Cytophagales</taxon>
        <taxon>Cyclobacteriaceae</taxon>
        <taxon>Algoriphagus</taxon>
    </lineage>
</organism>
<dbReference type="EMBL" id="VORW01000017">
    <property type="protein sequence ID" value="TXE05764.1"/>
    <property type="molecule type" value="Genomic_DNA"/>
</dbReference>
<evidence type="ECO:0000313" key="3">
    <source>
        <dbReference type="Proteomes" id="UP000321935"/>
    </source>
</evidence>
<dbReference type="PANTHER" id="PTHR33706">
    <property type="entry name" value="MORN VARIANT REPEAT PROTEIN"/>
    <property type="match status" value="1"/>
</dbReference>
<dbReference type="OrthoDB" id="819081at2"/>
<feature type="region of interest" description="Disordered" evidence="1">
    <location>
        <begin position="377"/>
        <end position="419"/>
    </location>
</feature>
<feature type="compositionally biased region" description="Polar residues" evidence="1">
    <location>
        <begin position="379"/>
        <end position="403"/>
    </location>
</feature>
<evidence type="ECO:0000313" key="2">
    <source>
        <dbReference type="EMBL" id="TXE05764.1"/>
    </source>
</evidence>
<dbReference type="PANTHER" id="PTHR33706:SF1">
    <property type="entry name" value="TPR REPEAT PROTEIN"/>
    <property type="match status" value="1"/>
</dbReference>
<dbReference type="InterPro" id="IPR011652">
    <property type="entry name" value="MORN_2"/>
</dbReference>